<dbReference type="OrthoDB" id="445712at2759"/>
<dbReference type="GO" id="GO:0052929">
    <property type="term" value="F:ATP:3'-cytidine-cytidine-tRNA adenylyltransferase activity"/>
    <property type="evidence" value="ECO:0007669"/>
    <property type="project" value="TreeGrafter"/>
</dbReference>
<protein>
    <recommendedName>
        <fullName evidence="10">Poly A polymerase head domain-containing protein</fullName>
    </recommendedName>
</protein>
<keyword evidence="3" id="KW-0547">Nucleotide-binding</keyword>
<sequence length="576" mass="63379">MIRPLAISSSFNVSKFSAAILSRRMSLRNTGLPRIAAPQQLEIDLTETEDTLCNLLNDCAAYLQQEKGISTTCRIAGGWVRDKLLGSQSNDIDVALSDMMGLAFAEHLTEFANSKGVETGTVSKIEQNPDQSKHLETATFKIFGLDIDLVNLRSEEYAEGSRIPTGVSFGTPLQDALRRDITINALFYNVHTRKVEDYTGNGLDDLRNGIVRTPMPPRETFQDDPLRILRCIRFASRFGFEVVEEVKAAVKDPTVQAALVSKVARERVGMEMAKMLEGRDPLRSLQLIHEVSLYHSIFSVIPSEVQAALPPTLSESNPKSALAAASILHVLLSVGSSDSLAPHATLLSVARESSAPRARLYLALALLPYDGLVYRDQKDKAQSVVAAVIRESLKLGSQNHYLDGIPVLFSALSLVNEGLDAHDEQPMERVPLGLLLRNKAVHNPLTGTHWTTTLLFSMIVDLVPHYNVEADSFDANVVSAIVAKYNSLVDRVLELKLQDDVEAKPLLNGREVGNALFGTPKAGPWVGKVLEDVVVWQLGNPSGSKEECTEWLRTRGPSHYVTEEEAKPKSKRIRTK</sequence>
<dbReference type="SUPFAM" id="SSF81301">
    <property type="entry name" value="Nucleotidyltransferase"/>
    <property type="match status" value="1"/>
</dbReference>
<evidence type="ECO:0000259" key="7">
    <source>
        <dbReference type="Pfam" id="PF12627"/>
    </source>
</evidence>
<gene>
    <name evidence="8" type="ORF">D9619_003069</name>
</gene>
<dbReference type="GO" id="GO:0003723">
    <property type="term" value="F:RNA binding"/>
    <property type="evidence" value="ECO:0007669"/>
    <property type="project" value="UniProtKB-KW"/>
</dbReference>
<name>A0A8H5AWX6_9AGAR</name>
<dbReference type="PANTHER" id="PTHR13734:SF5">
    <property type="entry name" value="CCA TRNA NUCLEOTIDYLTRANSFERASE, MITOCHONDRIAL"/>
    <property type="match status" value="1"/>
</dbReference>
<dbReference type="Gene3D" id="1.10.3090.10">
    <property type="entry name" value="cca-adding enzyme, domain 2"/>
    <property type="match status" value="1"/>
</dbReference>
<dbReference type="InterPro" id="IPR002646">
    <property type="entry name" value="PolA_pol_head_dom"/>
</dbReference>
<dbReference type="GO" id="GO:0000166">
    <property type="term" value="F:nucleotide binding"/>
    <property type="evidence" value="ECO:0007669"/>
    <property type="project" value="UniProtKB-KW"/>
</dbReference>
<dbReference type="InterPro" id="IPR032828">
    <property type="entry name" value="PolyA_RNA-bd"/>
</dbReference>
<dbReference type="GO" id="GO:0005739">
    <property type="term" value="C:mitochondrion"/>
    <property type="evidence" value="ECO:0007669"/>
    <property type="project" value="UniProtKB-ARBA"/>
</dbReference>
<proteinExistence type="inferred from homology"/>
<evidence type="ECO:0000313" key="9">
    <source>
        <dbReference type="Proteomes" id="UP000567179"/>
    </source>
</evidence>
<comment type="caution">
    <text evidence="8">The sequence shown here is derived from an EMBL/GenBank/DDBJ whole genome shotgun (WGS) entry which is preliminary data.</text>
</comment>
<dbReference type="Pfam" id="PF12627">
    <property type="entry name" value="PolyA_pol_RNAbd"/>
    <property type="match status" value="1"/>
</dbReference>
<dbReference type="CDD" id="cd05398">
    <property type="entry name" value="NT_ClassII-CCAase"/>
    <property type="match status" value="1"/>
</dbReference>
<accession>A0A8H5AWX6</accession>
<dbReference type="EMBL" id="JAACJJ010000056">
    <property type="protein sequence ID" value="KAF5312426.1"/>
    <property type="molecule type" value="Genomic_DNA"/>
</dbReference>
<organism evidence="8 9">
    <name type="scientific">Psilocybe cf. subviscida</name>
    <dbReference type="NCBI Taxonomy" id="2480587"/>
    <lineage>
        <taxon>Eukaryota</taxon>
        <taxon>Fungi</taxon>
        <taxon>Dikarya</taxon>
        <taxon>Basidiomycota</taxon>
        <taxon>Agaricomycotina</taxon>
        <taxon>Agaricomycetes</taxon>
        <taxon>Agaricomycetidae</taxon>
        <taxon>Agaricales</taxon>
        <taxon>Agaricineae</taxon>
        <taxon>Strophariaceae</taxon>
        <taxon>Psilocybe</taxon>
    </lineage>
</organism>
<feature type="domain" description="tRNA nucleotidyltransferase/poly(A) polymerase RNA and SrmB- binding" evidence="7">
    <location>
        <begin position="239"/>
        <end position="299"/>
    </location>
</feature>
<evidence type="ECO:0000313" key="8">
    <source>
        <dbReference type="EMBL" id="KAF5312426.1"/>
    </source>
</evidence>
<keyword evidence="4 5" id="KW-0694">RNA-binding</keyword>
<evidence type="ECO:0000256" key="3">
    <source>
        <dbReference type="ARBA" id="ARBA00022741"/>
    </source>
</evidence>
<evidence type="ECO:0000256" key="1">
    <source>
        <dbReference type="ARBA" id="ARBA00007265"/>
    </source>
</evidence>
<dbReference type="Pfam" id="PF01743">
    <property type="entry name" value="PolyA_pol"/>
    <property type="match status" value="1"/>
</dbReference>
<evidence type="ECO:0000256" key="5">
    <source>
        <dbReference type="RuleBase" id="RU003953"/>
    </source>
</evidence>
<evidence type="ECO:0008006" key="10">
    <source>
        <dbReference type="Google" id="ProtNLM"/>
    </source>
</evidence>
<dbReference type="AlphaFoldDB" id="A0A8H5AWX6"/>
<dbReference type="GO" id="GO:0001680">
    <property type="term" value="P:tRNA 3'-terminal CCA addition"/>
    <property type="evidence" value="ECO:0007669"/>
    <property type="project" value="TreeGrafter"/>
</dbReference>
<evidence type="ECO:0000256" key="4">
    <source>
        <dbReference type="ARBA" id="ARBA00022884"/>
    </source>
</evidence>
<dbReference type="FunFam" id="3.30.460.10:FF:000019">
    <property type="entry name" value="tRNA nucleotidyltransferase cca2"/>
    <property type="match status" value="1"/>
</dbReference>
<dbReference type="Gene3D" id="3.30.460.10">
    <property type="entry name" value="Beta Polymerase, domain 2"/>
    <property type="match status" value="1"/>
</dbReference>
<feature type="domain" description="Poly A polymerase head" evidence="6">
    <location>
        <begin position="73"/>
        <end position="212"/>
    </location>
</feature>
<evidence type="ECO:0000259" key="6">
    <source>
        <dbReference type="Pfam" id="PF01743"/>
    </source>
</evidence>
<dbReference type="GO" id="GO:0052927">
    <property type="term" value="F:CC tRNA cytidylyltransferase activity"/>
    <property type="evidence" value="ECO:0007669"/>
    <property type="project" value="TreeGrafter"/>
</dbReference>
<keyword evidence="2 5" id="KW-0808">Transferase</keyword>
<keyword evidence="9" id="KW-1185">Reference proteome</keyword>
<evidence type="ECO:0000256" key="2">
    <source>
        <dbReference type="ARBA" id="ARBA00022679"/>
    </source>
</evidence>
<reference evidence="8 9" key="1">
    <citation type="journal article" date="2020" name="ISME J.">
        <title>Uncovering the hidden diversity of litter-decomposition mechanisms in mushroom-forming fungi.</title>
        <authorList>
            <person name="Floudas D."/>
            <person name="Bentzer J."/>
            <person name="Ahren D."/>
            <person name="Johansson T."/>
            <person name="Persson P."/>
            <person name="Tunlid A."/>
        </authorList>
    </citation>
    <scope>NUCLEOTIDE SEQUENCE [LARGE SCALE GENOMIC DNA]</scope>
    <source>
        <strain evidence="8 9">CBS 101986</strain>
    </source>
</reference>
<dbReference type="SUPFAM" id="SSF81891">
    <property type="entry name" value="Poly A polymerase C-terminal region-like"/>
    <property type="match status" value="1"/>
</dbReference>
<dbReference type="Proteomes" id="UP000567179">
    <property type="component" value="Unassembled WGS sequence"/>
</dbReference>
<dbReference type="InterPro" id="IPR043519">
    <property type="entry name" value="NT_sf"/>
</dbReference>
<dbReference type="PANTHER" id="PTHR13734">
    <property type="entry name" value="TRNA-NUCLEOTIDYLTRANSFERASE"/>
    <property type="match status" value="1"/>
</dbReference>
<comment type="similarity">
    <text evidence="1 5">Belongs to the tRNA nucleotidyltransferase/poly(A) polymerase family.</text>
</comment>